<keyword evidence="2" id="KW-0418">Kinase</keyword>
<organism evidence="2 3">
    <name type="scientific">Microlunatus parietis</name>
    <dbReference type="NCBI Taxonomy" id="682979"/>
    <lineage>
        <taxon>Bacteria</taxon>
        <taxon>Bacillati</taxon>
        <taxon>Actinomycetota</taxon>
        <taxon>Actinomycetes</taxon>
        <taxon>Propionibacteriales</taxon>
        <taxon>Propionibacteriaceae</taxon>
        <taxon>Microlunatus</taxon>
    </lineage>
</organism>
<sequence length="336" mass="36369">MQPSEAAMAWSAEAIGPGARILTVEGMHDGFGPWRLRIEHRETVHEVVLRAVRQRDSIGPQPIATGAAALRLAEQAGLSAPRLIAADLDGRAAGAPATLETYLPGSSRLPASVSAAQLRSVGAAIARVHAIPLSPRPPDLPYRRWTMSPSDPAGDRRWAALYASCPDDQKEAVLLAWQEATGGSIERARRVVGVPRSTPLLHLADERIREHGRPAEPTVFVHGDVWWGNTRWDGDHCFALIDWKDSGAGSPGVDLGNLRLQMAITYGVDTIDRVLEGWQLQAGRPAINLAYWDAIAGLRTPAVFEGYPGFEDGEPVGSSTIAERRDDFLRGALDRL</sequence>
<evidence type="ECO:0000313" key="2">
    <source>
        <dbReference type="EMBL" id="NYE70068.1"/>
    </source>
</evidence>
<keyword evidence="2" id="KW-0808">Transferase</keyword>
<dbReference type="RefSeq" id="WP_179749268.1">
    <property type="nucleotide sequence ID" value="NZ_JACCBU010000001.1"/>
</dbReference>
<keyword evidence="3" id="KW-1185">Reference proteome</keyword>
<comment type="caution">
    <text evidence="2">The sequence shown here is derived from an EMBL/GenBank/DDBJ whole genome shotgun (WGS) entry which is preliminary data.</text>
</comment>
<dbReference type="GO" id="GO:0016301">
    <property type="term" value="F:kinase activity"/>
    <property type="evidence" value="ECO:0007669"/>
    <property type="project" value="UniProtKB-KW"/>
</dbReference>
<protein>
    <submittedName>
        <fullName evidence="2">Aminoglycoside phosphotransferase (APT) family kinase protein</fullName>
    </submittedName>
</protein>
<name>A0A7Y9I4F4_9ACTN</name>
<dbReference type="InterPro" id="IPR002575">
    <property type="entry name" value="Aminoglycoside_PTrfase"/>
</dbReference>
<feature type="domain" description="Aminoglycoside phosphotransferase" evidence="1">
    <location>
        <begin position="48"/>
        <end position="284"/>
    </location>
</feature>
<evidence type="ECO:0000259" key="1">
    <source>
        <dbReference type="Pfam" id="PF01636"/>
    </source>
</evidence>
<gene>
    <name evidence="2" type="ORF">BKA15_001397</name>
</gene>
<dbReference type="InterPro" id="IPR011009">
    <property type="entry name" value="Kinase-like_dom_sf"/>
</dbReference>
<dbReference type="EMBL" id="JACCBU010000001">
    <property type="protein sequence ID" value="NYE70068.1"/>
    <property type="molecule type" value="Genomic_DNA"/>
</dbReference>
<evidence type="ECO:0000313" key="3">
    <source>
        <dbReference type="Proteomes" id="UP000569914"/>
    </source>
</evidence>
<dbReference type="Proteomes" id="UP000569914">
    <property type="component" value="Unassembled WGS sequence"/>
</dbReference>
<dbReference type="AlphaFoldDB" id="A0A7Y9I4F4"/>
<dbReference type="Pfam" id="PF01636">
    <property type="entry name" value="APH"/>
    <property type="match status" value="1"/>
</dbReference>
<accession>A0A7Y9I4F4</accession>
<dbReference type="SUPFAM" id="SSF56112">
    <property type="entry name" value="Protein kinase-like (PK-like)"/>
    <property type="match status" value="1"/>
</dbReference>
<reference evidence="2 3" key="1">
    <citation type="submission" date="2020-07" db="EMBL/GenBank/DDBJ databases">
        <title>Sequencing the genomes of 1000 actinobacteria strains.</title>
        <authorList>
            <person name="Klenk H.-P."/>
        </authorList>
    </citation>
    <scope>NUCLEOTIDE SEQUENCE [LARGE SCALE GENOMIC DNA]</scope>
    <source>
        <strain evidence="2 3">DSM 22083</strain>
    </source>
</reference>
<dbReference type="Gene3D" id="3.90.1200.10">
    <property type="match status" value="1"/>
</dbReference>
<proteinExistence type="predicted"/>